<dbReference type="Gene3D" id="2.40.300.10">
    <property type="entry name" value="Head decoration protein D"/>
    <property type="match status" value="1"/>
</dbReference>
<dbReference type="EMBL" id="LR796341">
    <property type="protein sequence ID" value="CAB4138029.1"/>
    <property type="molecule type" value="Genomic_DNA"/>
</dbReference>
<evidence type="ECO:0000259" key="1">
    <source>
        <dbReference type="Pfam" id="PF11962"/>
    </source>
</evidence>
<reference evidence="2" key="1">
    <citation type="submission" date="2020-04" db="EMBL/GenBank/DDBJ databases">
        <authorList>
            <person name="Chiriac C."/>
            <person name="Salcher M."/>
            <person name="Ghai R."/>
            <person name="Kavagutti S V."/>
        </authorList>
    </citation>
    <scope>NUCLEOTIDE SEQUENCE</scope>
</reference>
<dbReference type="InterPro" id="IPR021865">
    <property type="entry name" value="Peptidase_G2"/>
</dbReference>
<organism evidence="2">
    <name type="scientific">uncultured Caudovirales phage</name>
    <dbReference type="NCBI Taxonomy" id="2100421"/>
    <lineage>
        <taxon>Viruses</taxon>
        <taxon>Duplodnaviria</taxon>
        <taxon>Heunggongvirae</taxon>
        <taxon>Uroviricota</taxon>
        <taxon>Caudoviricetes</taxon>
        <taxon>Peduoviridae</taxon>
        <taxon>Maltschvirus</taxon>
        <taxon>Maltschvirus maltsch</taxon>
    </lineage>
</organism>
<proteinExistence type="predicted"/>
<gene>
    <name evidence="2" type="ORF">UFOVP328_222</name>
</gene>
<name>A0A6J5M1Y2_9CAUD</name>
<accession>A0A6J5M1Y2</accession>
<evidence type="ECO:0000313" key="2">
    <source>
        <dbReference type="EMBL" id="CAB4138029.1"/>
    </source>
</evidence>
<dbReference type="Pfam" id="PF11962">
    <property type="entry name" value="Peptidase_G2"/>
    <property type="match status" value="1"/>
</dbReference>
<feature type="domain" description="Peptidase G2 IMC autoproteolytic cleavage" evidence="1">
    <location>
        <begin position="285"/>
        <end position="352"/>
    </location>
</feature>
<sequence>MAYTINLTDGTIFATIADGTINTQSSMVLVGKNYAGYGEFLDENFIHLLENSSNTTAPSAPLEGQLWWDSGNSLLKVYNGSTFKTISAATASSTAPSNNVTGDLWYDTVNQQLKVWTGSAFLLVGPAFTAGTGTTGAIVDTIVDNTSVSHVVIKFFVEDDVVGIMSKDATFTPQAGISGFTTVRPGFQLATTVGSQTPLFQGTATDAQTLDGVDSTGFLSAISNDTTSGTLGILNDGGLSVGVDQDLRLSVVGTTATIANQTSNGNIAFSVNIGGTPTTVMNINGANGTISGNQINANYADVAERFEADVIDLPAGTVVELGGAKEITKVTAELSDNVFGVISTQAAYLMNSRAGTDSTHPPVAMTGRVPVKTVGTVRKGDRLVSAGNGLARAAKPGEATAFNVIGRALADKTSAEEGTVEAIVTIK</sequence>
<protein>
    <submittedName>
        <fullName evidence="2">Peptidase G2, IMC autoproteolytic cleavage domain containing protein</fullName>
    </submittedName>
</protein>